<name>A0ABT2WB98_9FLAO</name>
<evidence type="ECO:0000313" key="2">
    <source>
        <dbReference type="Proteomes" id="UP001208649"/>
    </source>
</evidence>
<sequence>MRNIFFLLFLFVHCIIYSQVGFVSEINPKLKHIHAEVGSNVGVQNTEVFEYNLNLFLADMLKSSKIEVKSLSDFDFETMTNFNGFQNKKMIEYLDKFCEGKGVKKLIIFYRNHYFLQSSPYKNLFNLKFDFGILTQIGKEKTIYYMNRAQMAYYNADTKKLSLTYPKVKEESLHYEFVKHKQKEAVVDKNKNLVNSLSIQMDFIKQYEKQLIGSFSNALENLK</sequence>
<organism evidence="1 2">
    <name type="scientific">Chryseobacterium edaphi</name>
    <dbReference type="NCBI Taxonomy" id="2976532"/>
    <lineage>
        <taxon>Bacteria</taxon>
        <taxon>Pseudomonadati</taxon>
        <taxon>Bacteroidota</taxon>
        <taxon>Flavobacteriia</taxon>
        <taxon>Flavobacteriales</taxon>
        <taxon>Weeksellaceae</taxon>
        <taxon>Chryseobacterium group</taxon>
        <taxon>Chryseobacterium</taxon>
    </lineage>
</organism>
<proteinExistence type="predicted"/>
<keyword evidence="2" id="KW-1185">Reference proteome</keyword>
<accession>A0ABT2WB98</accession>
<protein>
    <recommendedName>
        <fullName evidence="3">DUF4468 domain-containing protein</fullName>
    </recommendedName>
</protein>
<evidence type="ECO:0000313" key="1">
    <source>
        <dbReference type="EMBL" id="MCU7619274.1"/>
    </source>
</evidence>
<dbReference type="EMBL" id="JAOTEM010000007">
    <property type="protein sequence ID" value="MCU7619274.1"/>
    <property type="molecule type" value="Genomic_DNA"/>
</dbReference>
<dbReference type="RefSeq" id="WP_263004824.1">
    <property type="nucleotide sequence ID" value="NZ_JAOTEM010000007.1"/>
</dbReference>
<evidence type="ECO:0008006" key="3">
    <source>
        <dbReference type="Google" id="ProtNLM"/>
    </source>
</evidence>
<comment type="caution">
    <text evidence="1">The sequence shown here is derived from an EMBL/GenBank/DDBJ whole genome shotgun (WGS) entry which is preliminary data.</text>
</comment>
<dbReference type="Proteomes" id="UP001208649">
    <property type="component" value="Unassembled WGS sequence"/>
</dbReference>
<reference evidence="2" key="1">
    <citation type="submission" date="2023-07" db="EMBL/GenBank/DDBJ databases">
        <title>Chryseobacterium sp. strain PBS4-4 Genome sequencing and assembly.</title>
        <authorList>
            <person name="Jung Y."/>
        </authorList>
    </citation>
    <scope>NUCLEOTIDE SEQUENCE [LARGE SCALE GENOMIC DNA]</scope>
    <source>
        <strain evidence="2">PBS4-4</strain>
    </source>
</reference>
<gene>
    <name evidence="1" type="ORF">NZ698_19005</name>
</gene>